<organism evidence="3 4">
    <name type="scientific">Membranihabitans marinus</name>
    <dbReference type="NCBI Taxonomy" id="1227546"/>
    <lineage>
        <taxon>Bacteria</taxon>
        <taxon>Pseudomonadati</taxon>
        <taxon>Bacteroidota</taxon>
        <taxon>Saprospiria</taxon>
        <taxon>Saprospirales</taxon>
        <taxon>Saprospiraceae</taxon>
        <taxon>Membranihabitans</taxon>
    </lineage>
</organism>
<comment type="caution">
    <text evidence="3">The sequence shown here is derived from an EMBL/GenBank/DDBJ whole genome shotgun (WGS) entry which is preliminary data.</text>
</comment>
<dbReference type="Pfam" id="PF21167">
    <property type="entry name" value="DUF6851"/>
    <property type="match status" value="1"/>
</dbReference>
<dbReference type="InterPro" id="IPR052559">
    <property type="entry name" value="V-haloperoxidase"/>
</dbReference>
<protein>
    <submittedName>
        <fullName evidence="3">Vanadium-dependent haloperoxidase</fullName>
    </submittedName>
</protein>
<name>A0A953L7K4_9BACT</name>
<evidence type="ECO:0000313" key="4">
    <source>
        <dbReference type="Proteomes" id="UP000753961"/>
    </source>
</evidence>
<evidence type="ECO:0000259" key="2">
    <source>
        <dbReference type="Pfam" id="PF22778"/>
    </source>
</evidence>
<dbReference type="EMBL" id="JAHVHU010000002">
    <property type="protein sequence ID" value="MBY5956700.1"/>
    <property type="molecule type" value="Genomic_DNA"/>
</dbReference>
<dbReference type="CDD" id="cd03398">
    <property type="entry name" value="PAP2_haloperoxidase"/>
    <property type="match status" value="1"/>
</dbReference>
<feature type="domain" description="Vanadium-dependent haloperoxidase NapH1-like second helical-bundle" evidence="2">
    <location>
        <begin position="296"/>
        <end position="453"/>
    </location>
</feature>
<dbReference type="InterPro" id="IPR055161">
    <property type="entry name" value="NapH1-like_2nd"/>
</dbReference>
<keyword evidence="4" id="KW-1185">Reference proteome</keyword>
<feature type="domain" description="DUF6851" evidence="1">
    <location>
        <begin position="38"/>
        <end position="182"/>
    </location>
</feature>
<dbReference type="Proteomes" id="UP000753961">
    <property type="component" value="Unassembled WGS sequence"/>
</dbReference>
<dbReference type="InterPro" id="IPR036938">
    <property type="entry name" value="PAP2/HPO_sf"/>
</dbReference>
<dbReference type="Gene3D" id="1.20.144.10">
    <property type="entry name" value="Phosphatidic acid phosphatase type 2/haloperoxidase"/>
    <property type="match status" value="1"/>
</dbReference>
<dbReference type="RefSeq" id="WP_222578222.1">
    <property type="nucleotide sequence ID" value="NZ_JAHVHU010000002.1"/>
</dbReference>
<reference evidence="3" key="1">
    <citation type="submission" date="2021-06" db="EMBL/GenBank/DDBJ databases">
        <title>44 bacteria genomes isolated from Dapeng, Shenzhen.</title>
        <authorList>
            <person name="Zheng W."/>
            <person name="Yu S."/>
            <person name="Huang Y."/>
        </authorList>
    </citation>
    <scope>NUCLEOTIDE SEQUENCE</scope>
    <source>
        <strain evidence="3">DP5N28-2</strain>
    </source>
</reference>
<dbReference type="Pfam" id="PF22778">
    <property type="entry name" value="VCPO_2nd"/>
    <property type="match status" value="1"/>
</dbReference>
<gene>
    <name evidence="3" type="ORF">KUV50_01040</name>
</gene>
<proteinExistence type="predicted"/>
<dbReference type="InterPro" id="IPR049283">
    <property type="entry name" value="DUF6851"/>
</dbReference>
<dbReference type="GO" id="GO:0004601">
    <property type="term" value="F:peroxidase activity"/>
    <property type="evidence" value="ECO:0007669"/>
    <property type="project" value="InterPro"/>
</dbReference>
<accession>A0A953L7K4</accession>
<dbReference type="Gene3D" id="1.10.606.10">
    <property type="entry name" value="Vanadium-containing Chloroperoxidase, domain 2"/>
    <property type="match status" value="1"/>
</dbReference>
<dbReference type="SUPFAM" id="SSF48317">
    <property type="entry name" value="Acid phosphatase/Vanadium-dependent haloperoxidase"/>
    <property type="match status" value="1"/>
</dbReference>
<dbReference type="PANTHER" id="PTHR34599">
    <property type="entry name" value="PEROXIDASE-RELATED"/>
    <property type="match status" value="1"/>
</dbReference>
<dbReference type="InterPro" id="IPR016119">
    <property type="entry name" value="Br/Cl_peroxidase_C"/>
</dbReference>
<evidence type="ECO:0000313" key="3">
    <source>
        <dbReference type="EMBL" id="MBY5956700.1"/>
    </source>
</evidence>
<dbReference type="AlphaFoldDB" id="A0A953L7K4"/>
<dbReference type="PANTHER" id="PTHR34599:SF2">
    <property type="entry name" value="TRAF-TYPE DOMAIN-CONTAINING PROTEIN"/>
    <property type="match status" value="1"/>
</dbReference>
<evidence type="ECO:0000259" key="1">
    <source>
        <dbReference type="Pfam" id="PF21167"/>
    </source>
</evidence>
<sequence>MTTTDYTPSKAHRWNRLVCDALHYTGAPPTIASRALAMVHTAMYDAWTCYNDGGCEISTTSGRRFKQSDSECISAHREEAYSHAAYTVAQDLFWLNLPPEQKSIFRDFMCDCGYDPDNRNLSPDNPTGIGNLHGKLILECRAGDFSNPYGTLHAAAYSDYGQYHPVNAPAPQTAKYYDRWQPQSTNNRVQEFMTAHWGLVKAFALLWGGQYRPAAPILCDRDGFEEQAETLVDYSANLTDEQKIIAEFWAGMHEEKFTDAVHDKDGPWASPPQQLCRQARYLSRKYGHKNAYDIKLFFVLGNALLDAGIAAWDCKFHYDYVRPITLVRRTYKGQTIEAWAGPCEGTQEIEGENWVPYIPSPPFAEYVSGHSTFSSAAAEVLGNFCDSGKYGETVTIQKGGSKIEPDCTPAEDVTLTWPSLKDAADQAGISRLYGGIHFNAGNQEGRKLGHKVGCAVWEKAMAYFDGELG</sequence>